<keyword evidence="3" id="KW-1185">Reference proteome</keyword>
<evidence type="ECO:0000256" key="1">
    <source>
        <dbReference type="SAM" id="MobiDB-lite"/>
    </source>
</evidence>
<sequence length="115" mass="13205">METSRTLCRRLRRSLSVPQPPSGRVQRQPAARVLLVHRPLRDPVAREYKPDRRSTVPAAAAIPRHRWPGSRPSRHATRDAEQEDGEERTNDRRYAARRRTHPAGPNLDISSHARP</sequence>
<organism evidence="2 3">
    <name type="scientific">Colletotrichum plurivorum</name>
    <dbReference type="NCBI Taxonomy" id="2175906"/>
    <lineage>
        <taxon>Eukaryota</taxon>
        <taxon>Fungi</taxon>
        <taxon>Dikarya</taxon>
        <taxon>Ascomycota</taxon>
        <taxon>Pezizomycotina</taxon>
        <taxon>Sordariomycetes</taxon>
        <taxon>Hypocreomycetidae</taxon>
        <taxon>Glomerellales</taxon>
        <taxon>Glomerellaceae</taxon>
        <taxon>Colletotrichum</taxon>
        <taxon>Colletotrichum orchidearum species complex</taxon>
    </lineage>
</organism>
<gene>
    <name evidence="2" type="ORF">CPLU01_07167</name>
</gene>
<evidence type="ECO:0000313" key="3">
    <source>
        <dbReference type="Proteomes" id="UP000654918"/>
    </source>
</evidence>
<feature type="compositionally biased region" description="Basic residues" evidence="1">
    <location>
        <begin position="63"/>
        <end position="75"/>
    </location>
</feature>
<dbReference type="EMBL" id="WIGO01000090">
    <property type="protein sequence ID" value="KAF6830710.1"/>
    <property type="molecule type" value="Genomic_DNA"/>
</dbReference>
<feature type="region of interest" description="Disordered" evidence="1">
    <location>
        <begin position="1"/>
        <end position="115"/>
    </location>
</feature>
<accession>A0A8H6KG66</accession>
<dbReference type="Proteomes" id="UP000654918">
    <property type="component" value="Unassembled WGS sequence"/>
</dbReference>
<comment type="caution">
    <text evidence="2">The sequence shown here is derived from an EMBL/GenBank/DDBJ whole genome shotgun (WGS) entry which is preliminary data.</text>
</comment>
<evidence type="ECO:0000313" key="2">
    <source>
        <dbReference type="EMBL" id="KAF6830710.1"/>
    </source>
</evidence>
<feature type="compositionally biased region" description="Basic and acidic residues" evidence="1">
    <location>
        <begin position="39"/>
        <end position="54"/>
    </location>
</feature>
<dbReference type="AlphaFoldDB" id="A0A8H6KG66"/>
<proteinExistence type="predicted"/>
<name>A0A8H6KG66_9PEZI</name>
<protein>
    <submittedName>
        <fullName evidence="2">Uncharacterized protein</fullName>
    </submittedName>
</protein>
<reference evidence="2" key="1">
    <citation type="journal article" date="2020" name="Phytopathology">
        <title>Genome Sequence Resources of Colletotrichum truncatum, C. plurivorum, C. musicola, and C. sojae: Four Species Pathogenic to Soybean (Glycine max).</title>
        <authorList>
            <person name="Rogerio F."/>
            <person name="Boufleur T.R."/>
            <person name="Ciampi-Guillardi M."/>
            <person name="Sukno S.A."/>
            <person name="Thon M.R."/>
            <person name="Massola Junior N.S."/>
            <person name="Baroncelli R."/>
        </authorList>
    </citation>
    <scope>NUCLEOTIDE SEQUENCE</scope>
    <source>
        <strain evidence="2">LFN00145</strain>
    </source>
</reference>